<keyword evidence="7 11" id="KW-0694">RNA-binding</keyword>
<evidence type="ECO:0000256" key="8">
    <source>
        <dbReference type="ARBA" id="ARBA00060279"/>
    </source>
</evidence>
<reference evidence="14" key="1">
    <citation type="submission" date="2025-08" db="UniProtKB">
        <authorList>
            <consortium name="Ensembl"/>
        </authorList>
    </citation>
    <scope>IDENTIFICATION</scope>
</reference>
<keyword evidence="3" id="KW-0963">Cytoplasm</keyword>
<comment type="subunit">
    <text evidence="9">Interacts with DAZ1 and DAZL.</text>
</comment>
<dbReference type="GO" id="GO:0070935">
    <property type="term" value="P:3'-UTR-mediated mRNA stabilization"/>
    <property type="evidence" value="ECO:0007669"/>
    <property type="project" value="TreeGrafter"/>
</dbReference>
<keyword evidence="15" id="KW-1185">Reference proteome</keyword>
<evidence type="ECO:0000256" key="3">
    <source>
        <dbReference type="ARBA" id="ARBA00022490"/>
    </source>
</evidence>
<dbReference type="FunFam" id="3.30.70.330:FF:000167">
    <property type="entry name" value="protein boule-like isoform X1"/>
    <property type="match status" value="1"/>
</dbReference>
<evidence type="ECO:0000259" key="13">
    <source>
        <dbReference type="PROSITE" id="PS50102"/>
    </source>
</evidence>
<dbReference type="SUPFAM" id="SSF54928">
    <property type="entry name" value="RNA-binding domain, RBD"/>
    <property type="match status" value="1"/>
</dbReference>
<dbReference type="Pfam" id="PF00076">
    <property type="entry name" value="RRM_1"/>
    <property type="match status" value="1"/>
</dbReference>
<dbReference type="SMART" id="SM00360">
    <property type="entry name" value="RRM"/>
    <property type="match status" value="1"/>
</dbReference>
<evidence type="ECO:0000256" key="9">
    <source>
        <dbReference type="ARBA" id="ARBA00062241"/>
    </source>
</evidence>
<dbReference type="InterPro" id="IPR012677">
    <property type="entry name" value="Nucleotide-bd_a/b_plait_sf"/>
</dbReference>
<dbReference type="GO" id="GO:0051321">
    <property type="term" value="P:meiotic cell cycle"/>
    <property type="evidence" value="ECO:0007669"/>
    <property type="project" value="UniProtKB-ARBA"/>
</dbReference>
<evidence type="ECO:0000256" key="5">
    <source>
        <dbReference type="ARBA" id="ARBA00022845"/>
    </source>
</evidence>
<organism evidence="14 15">
    <name type="scientific">Seriola dumerili</name>
    <name type="common">Greater amberjack</name>
    <name type="synonym">Caranx dumerili</name>
    <dbReference type="NCBI Taxonomy" id="41447"/>
    <lineage>
        <taxon>Eukaryota</taxon>
        <taxon>Metazoa</taxon>
        <taxon>Chordata</taxon>
        <taxon>Craniata</taxon>
        <taxon>Vertebrata</taxon>
        <taxon>Euteleostomi</taxon>
        <taxon>Actinopterygii</taxon>
        <taxon>Neopterygii</taxon>
        <taxon>Teleostei</taxon>
        <taxon>Neoteleostei</taxon>
        <taxon>Acanthomorphata</taxon>
        <taxon>Carangaria</taxon>
        <taxon>Carangiformes</taxon>
        <taxon>Carangidae</taxon>
        <taxon>Seriola</taxon>
    </lineage>
</organism>
<evidence type="ECO:0000256" key="4">
    <source>
        <dbReference type="ARBA" id="ARBA00022782"/>
    </source>
</evidence>
<comment type="function">
    <text evidence="8">Probable RNA-binding protein, which may be required during spermatogenesis. May act by binding to the 3'-UTR of mRNAs and regulating their translation.</text>
</comment>
<comment type="subcellular location">
    <subcellularLocation>
        <location evidence="1">Cytoplasm</location>
    </subcellularLocation>
</comment>
<evidence type="ECO:0000256" key="6">
    <source>
        <dbReference type="ARBA" id="ARBA00022871"/>
    </source>
</evidence>
<dbReference type="GO" id="GO:0008494">
    <property type="term" value="F:translation activator activity"/>
    <property type="evidence" value="ECO:0007669"/>
    <property type="project" value="TreeGrafter"/>
</dbReference>
<dbReference type="GO" id="GO:0030154">
    <property type="term" value="P:cell differentiation"/>
    <property type="evidence" value="ECO:0007669"/>
    <property type="project" value="UniProtKB-KW"/>
</dbReference>
<name>A0A3B4TK34_SERDU</name>
<dbReference type="PANTHER" id="PTHR11176">
    <property type="entry name" value="BOULE-RELATED"/>
    <property type="match status" value="1"/>
</dbReference>
<dbReference type="InterPro" id="IPR000504">
    <property type="entry name" value="RRM_dom"/>
</dbReference>
<dbReference type="GO" id="GO:0045948">
    <property type="term" value="P:positive regulation of translational initiation"/>
    <property type="evidence" value="ECO:0007669"/>
    <property type="project" value="TreeGrafter"/>
</dbReference>
<dbReference type="InterPro" id="IPR035979">
    <property type="entry name" value="RBD_domain_sf"/>
</dbReference>
<feature type="domain" description="RRM" evidence="13">
    <location>
        <begin position="55"/>
        <end position="132"/>
    </location>
</feature>
<evidence type="ECO:0000256" key="1">
    <source>
        <dbReference type="ARBA" id="ARBA00004496"/>
    </source>
</evidence>
<keyword evidence="5" id="KW-0810">Translation regulation</keyword>
<dbReference type="AlphaFoldDB" id="A0A3B4TK34"/>
<keyword evidence="2" id="KW-0217">Developmental protein</keyword>
<dbReference type="STRING" id="41447.ENSSDUP00000006260"/>
<feature type="region of interest" description="Disordered" evidence="12">
    <location>
        <begin position="16"/>
        <end position="45"/>
    </location>
</feature>
<dbReference type="GO" id="GO:0003730">
    <property type="term" value="F:mRNA 3'-UTR binding"/>
    <property type="evidence" value="ECO:0007669"/>
    <property type="project" value="TreeGrafter"/>
</dbReference>
<evidence type="ECO:0000256" key="2">
    <source>
        <dbReference type="ARBA" id="ARBA00022473"/>
    </source>
</evidence>
<evidence type="ECO:0000313" key="14">
    <source>
        <dbReference type="Ensembl" id="ENSSDUP00000006260.1"/>
    </source>
</evidence>
<dbReference type="Ensembl" id="ENSSDUT00000006387.1">
    <property type="protein sequence ID" value="ENSSDUP00000006260.1"/>
    <property type="gene ID" value="ENSSDUG00000004624.1"/>
</dbReference>
<evidence type="ECO:0000256" key="10">
    <source>
        <dbReference type="ARBA" id="ARBA00072848"/>
    </source>
</evidence>
<dbReference type="PANTHER" id="PTHR11176:SF10">
    <property type="entry name" value="PROTEIN BOULE-LIKE"/>
    <property type="match status" value="1"/>
</dbReference>
<evidence type="ECO:0000256" key="12">
    <source>
        <dbReference type="SAM" id="MobiDB-lite"/>
    </source>
</evidence>
<reference evidence="14" key="2">
    <citation type="submission" date="2025-09" db="UniProtKB">
        <authorList>
            <consortium name="Ensembl"/>
        </authorList>
    </citation>
    <scope>IDENTIFICATION</scope>
</reference>
<sequence length="344" mass="38775">MNVAMEVENQNAFTFTCSSSSTPDELPPENHADGHTHRTDSPTHHTFHLGTVIPNRIFVGGLDYKVNESDLRHFFSQHGVVKEVKIITDRLGVSKGYGFVTFETEEDAMKILHNANGICFKDKRLSIGQAVRKQQASGQIKSVHVASPDPAMPLPMSCGSLSLTTSTGYPYTYHNGVAYFHCPNMNPPAHHWPPSPPVILPQSQPVYQQPAYHHNQCVPNQYQWTVAQSPIPSSPVMYSQQPEHLYQPVDGGCVQPSLPVMEDTTTEFVEPTVQQLYQLYPQRTEGMAPIVLQHDPGKNLMFPHSRIHLKPKYHRHVHHKDYHYLPEATEPPDVSMFHSTHPLM</sequence>
<keyword evidence="6" id="KW-0744">Spermatogenesis</keyword>
<dbReference type="Proteomes" id="UP000261420">
    <property type="component" value="Unplaced"/>
</dbReference>
<accession>A0A3B4TK34</accession>
<dbReference type="GO" id="GO:0005737">
    <property type="term" value="C:cytoplasm"/>
    <property type="evidence" value="ECO:0007669"/>
    <property type="project" value="UniProtKB-SubCell"/>
</dbReference>
<evidence type="ECO:0000313" key="15">
    <source>
        <dbReference type="Proteomes" id="UP000261420"/>
    </source>
</evidence>
<dbReference type="GeneTree" id="ENSGT00530000063480"/>
<keyword evidence="4" id="KW-0221">Differentiation</keyword>
<protein>
    <recommendedName>
        <fullName evidence="10">Protein boule-like</fullName>
    </recommendedName>
</protein>
<feature type="compositionally biased region" description="Basic and acidic residues" evidence="12">
    <location>
        <begin position="28"/>
        <end position="43"/>
    </location>
</feature>
<dbReference type="PROSITE" id="PS50102">
    <property type="entry name" value="RRM"/>
    <property type="match status" value="1"/>
</dbReference>
<dbReference type="GO" id="GO:0007283">
    <property type="term" value="P:spermatogenesis"/>
    <property type="evidence" value="ECO:0007669"/>
    <property type="project" value="UniProtKB-KW"/>
</dbReference>
<evidence type="ECO:0000256" key="7">
    <source>
        <dbReference type="ARBA" id="ARBA00022884"/>
    </source>
</evidence>
<dbReference type="Gene3D" id="3.30.70.330">
    <property type="match status" value="1"/>
</dbReference>
<dbReference type="OMA" id="MSCGTFY"/>
<evidence type="ECO:0000256" key="11">
    <source>
        <dbReference type="PROSITE-ProRule" id="PRU00176"/>
    </source>
</evidence>
<proteinExistence type="predicted"/>